<protein>
    <submittedName>
        <fullName evidence="1">DUF1491 family protein</fullName>
    </submittedName>
</protein>
<dbReference type="Gene3D" id="3.40.1530.20">
    <property type="entry name" value="Protein of unknown function (DUF1491)"/>
    <property type="match status" value="1"/>
</dbReference>
<keyword evidence="2" id="KW-1185">Reference proteome</keyword>
<name>A0A7S9LSR1_9RHOB</name>
<gene>
    <name evidence="1" type="ORF">I0K15_01170</name>
</gene>
<dbReference type="EMBL" id="CP064942">
    <property type="protein sequence ID" value="QPH54424.1"/>
    <property type="molecule type" value="Genomic_DNA"/>
</dbReference>
<dbReference type="Pfam" id="PF07372">
    <property type="entry name" value="DUF1491"/>
    <property type="match status" value="1"/>
</dbReference>
<dbReference type="InterPro" id="IPR009964">
    <property type="entry name" value="DUF1491"/>
</dbReference>
<dbReference type="Proteomes" id="UP000594800">
    <property type="component" value="Chromosome"/>
</dbReference>
<dbReference type="KEGG" id="poz:I0K15_01170"/>
<reference evidence="1 2" key="1">
    <citation type="submission" date="2020-11" db="EMBL/GenBank/DDBJ databases">
        <title>Description of Pontivivens ytuae sp. nov. isolated from deep sea sediment of Mariana Trench.</title>
        <authorList>
            <person name="Wang Z."/>
            <person name="Sun Q.-L."/>
            <person name="Xu X.-D."/>
            <person name="Tang Y.-Z."/>
            <person name="Zhang J."/>
        </authorList>
    </citation>
    <scope>NUCLEOTIDE SEQUENCE [LARGE SCALE GENOMIC DNA]</scope>
    <source>
        <strain evidence="1 2">MT2928</strain>
    </source>
</reference>
<dbReference type="AlphaFoldDB" id="A0A7S9LSR1"/>
<evidence type="ECO:0000313" key="2">
    <source>
        <dbReference type="Proteomes" id="UP000594800"/>
    </source>
</evidence>
<organism evidence="1 2">
    <name type="scientific">Pontivivens ytuae</name>
    <dbReference type="NCBI Taxonomy" id="2789856"/>
    <lineage>
        <taxon>Bacteria</taxon>
        <taxon>Pseudomonadati</taxon>
        <taxon>Pseudomonadota</taxon>
        <taxon>Alphaproteobacteria</taxon>
        <taxon>Rhodobacterales</taxon>
        <taxon>Paracoccaceae</taxon>
        <taxon>Pontivivens</taxon>
    </lineage>
</organism>
<accession>A0A7S9LSR1</accession>
<evidence type="ECO:0000313" key="1">
    <source>
        <dbReference type="EMBL" id="QPH54424.1"/>
    </source>
</evidence>
<sequence>MTEPRLATEFWVRAYLARLRLSDIPAFLTAKGDVTAGAVIVKLSTLDGQARAFHRTYDRDFNRVWAELAAGPDAEVEQELTRQRASDPDLWIIEVEDRAGRHLLDEEGLR</sequence>
<dbReference type="RefSeq" id="WP_196103633.1">
    <property type="nucleotide sequence ID" value="NZ_CP064942.1"/>
</dbReference>
<proteinExistence type="predicted"/>